<dbReference type="RefSeq" id="WP_181550293.1">
    <property type="nucleotide sequence ID" value="NZ_JACDUS010000002.1"/>
</dbReference>
<dbReference type="Gene3D" id="3.40.50.720">
    <property type="entry name" value="NAD(P)-binding Rossmann-like Domain"/>
    <property type="match status" value="1"/>
</dbReference>
<dbReference type="PANTHER" id="PTHR21089:SF1">
    <property type="entry name" value="BIFUNCTIONAL 3-DEHYDROQUINATE DEHYDRATASE_SHIKIMATE DEHYDROGENASE, CHLOROPLASTIC"/>
    <property type="match status" value="1"/>
</dbReference>
<keyword evidence="3 8" id="KW-0028">Amino-acid biosynthesis</keyword>
<evidence type="ECO:0000256" key="7">
    <source>
        <dbReference type="ARBA" id="ARBA00049442"/>
    </source>
</evidence>
<evidence type="ECO:0000259" key="10">
    <source>
        <dbReference type="Pfam" id="PF08501"/>
    </source>
</evidence>
<comment type="subunit">
    <text evidence="8">Homodimer.</text>
</comment>
<dbReference type="GO" id="GO:0009423">
    <property type="term" value="P:chorismate biosynthetic process"/>
    <property type="evidence" value="ECO:0007669"/>
    <property type="project" value="UniProtKB-UniRule"/>
</dbReference>
<feature type="binding site" evidence="8">
    <location>
        <position position="222"/>
    </location>
    <ligand>
        <name>NADP(+)</name>
        <dbReference type="ChEBI" id="CHEBI:58349"/>
    </ligand>
</feature>
<evidence type="ECO:0000259" key="9">
    <source>
        <dbReference type="Pfam" id="PF01488"/>
    </source>
</evidence>
<dbReference type="Pfam" id="PF18317">
    <property type="entry name" value="SDH_C"/>
    <property type="match status" value="1"/>
</dbReference>
<dbReference type="InterPro" id="IPR036291">
    <property type="entry name" value="NAD(P)-bd_dom_sf"/>
</dbReference>
<feature type="binding site" evidence="8">
    <location>
        <position position="98"/>
    </location>
    <ligand>
        <name>shikimate</name>
        <dbReference type="ChEBI" id="CHEBI:36208"/>
    </ligand>
</feature>
<keyword evidence="5 8" id="KW-0560">Oxidoreductase</keyword>
<accession>A0A7W0C7N0</accession>
<dbReference type="UniPathway" id="UPA00053">
    <property type="reaction ID" value="UER00087"/>
</dbReference>
<feature type="binding site" evidence="8">
    <location>
        <position position="113"/>
    </location>
    <ligand>
        <name>shikimate</name>
        <dbReference type="ChEBI" id="CHEBI:36208"/>
    </ligand>
</feature>
<feature type="binding site" evidence="8">
    <location>
        <position position="73"/>
    </location>
    <ligand>
        <name>shikimate</name>
        <dbReference type="ChEBI" id="CHEBI:36208"/>
    </ligand>
</feature>
<comment type="caution">
    <text evidence="12">The sequence shown here is derived from an EMBL/GenBank/DDBJ whole genome shotgun (WGS) entry which is preliminary data.</text>
</comment>
<evidence type="ECO:0000256" key="5">
    <source>
        <dbReference type="ARBA" id="ARBA00023002"/>
    </source>
</evidence>
<protein>
    <recommendedName>
        <fullName evidence="2 8">Shikimate dehydrogenase (NADP(+))</fullName>
        <shortName evidence="8">SDH</shortName>
        <ecNumber evidence="2 8">1.1.1.25</ecNumber>
    </recommendedName>
</protein>
<feature type="domain" description="Quinate/shikimate 5-dehydrogenase/glutamyl-tRNA reductase" evidence="9">
    <location>
        <begin position="126"/>
        <end position="195"/>
    </location>
</feature>
<feature type="domain" description="Shikimate dehydrogenase substrate binding N-terminal" evidence="10">
    <location>
        <begin position="20"/>
        <end position="100"/>
    </location>
</feature>
<evidence type="ECO:0000313" key="13">
    <source>
        <dbReference type="Proteomes" id="UP000525298"/>
    </source>
</evidence>
<dbReference type="AlphaFoldDB" id="A0A7W0C7N0"/>
<dbReference type="CDD" id="cd01065">
    <property type="entry name" value="NAD_bind_Shikimate_DH"/>
    <property type="match status" value="1"/>
</dbReference>
<evidence type="ECO:0000256" key="4">
    <source>
        <dbReference type="ARBA" id="ARBA00022857"/>
    </source>
</evidence>
<feature type="domain" description="SDH C-terminal" evidence="11">
    <location>
        <begin position="245"/>
        <end position="274"/>
    </location>
</feature>
<dbReference type="GO" id="GO:0008652">
    <property type="term" value="P:amino acid biosynthetic process"/>
    <property type="evidence" value="ECO:0007669"/>
    <property type="project" value="UniProtKB-KW"/>
</dbReference>
<dbReference type="GO" id="GO:0009073">
    <property type="term" value="P:aromatic amino acid family biosynthetic process"/>
    <property type="evidence" value="ECO:0007669"/>
    <property type="project" value="UniProtKB-KW"/>
</dbReference>
<feature type="binding site" evidence="8">
    <location>
        <position position="245"/>
    </location>
    <ligand>
        <name>NADP(+)</name>
        <dbReference type="ChEBI" id="CHEBI:58349"/>
    </ligand>
</feature>
<evidence type="ECO:0000256" key="2">
    <source>
        <dbReference type="ARBA" id="ARBA00012962"/>
    </source>
</evidence>
<feature type="binding site" evidence="8">
    <location>
        <position position="89"/>
    </location>
    <ligand>
        <name>NADP(+)</name>
        <dbReference type="ChEBI" id="CHEBI:58349"/>
    </ligand>
</feature>
<dbReference type="InterPro" id="IPR041121">
    <property type="entry name" value="SDH_C"/>
</dbReference>
<evidence type="ECO:0000256" key="1">
    <source>
        <dbReference type="ARBA" id="ARBA00004871"/>
    </source>
</evidence>
<feature type="binding site" evidence="8">
    <location>
        <position position="252"/>
    </location>
    <ligand>
        <name>shikimate</name>
        <dbReference type="ChEBI" id="CHEBI:36208"/>
    </ligand>
</feature>
<feature type="binding site" evidence="8">
    <location>
        <position position="224"/>
    </location>
    <ligand>
        <name>shikimate</name>
        <dbReference type="ChEBI" id="CHEBI:36208"/>
    </ligand>
</feature>
<comment type="function">
    <text evidence="8">Involved in the biosynthesis of the chorismate, which leads to the biosynthesis of aromatic amino acids. Catalyzes the reversible NADPH linked reduction of 3-dehydroshikimate (DHSA) to yield shikimate (SA).</text>
</comment>
<dbReference type="PANTHER" id="PTHR21089">
    <property type="entry name" value="SHIKIMATE DEHYDROGENASE"/>
    <property type="match status" value="1"/>
</dbReference>
<dbReference type="Gene3D" id="3.40.50.10860">
    <property type="entry name" value="Leucine Dehydrogenase, chain A, domain 1"/>
    <property type="match status" value="1"/>
</dbReference>
<dbReference type="EC" id="1.1.1.25" evidence="2 8"/>
<keyword evidence="13" id="KW-1185">Reference proteome</keyword>
<evidence type="ECO:0000259" key="11">
    <source>
        <dbReference type="Pfam" id="PF18317"/>
    </source>
</evidence>
<dbReference type="EMBL" id="JACDUS010000002">
    <property type="protein sequence ID" value="MBA2880627.1"/>
    <property type="molecule type" value="Genomic_DNA"/>
</dbReference>
<dbReference type="Pfam" id="PF01488">
    <property type="entry name" value="Shikimate_DH"/>
    <property type="match status" value="1"/>
</dbReference>
<dbReference type="InterPro" id="IPR013708">
    <property type="entry name" value="Shikimate_DH-bd_N"/>
</dbReference>
<dbReference type="Proteomes" id="UP000525298">
    <property type="component" value="Unassembled WGS sequence"/>
</dbReference>
<dbReference type="InterPro" id="IPR011342">
    <property type="entry name" value="Shikimate_DH"/>
</dbReference>
<feature type="binding site" evidence="8">
    <location>
        <begin position="28"/>
        <end position="30"/>
    </location>
    <ligand>
        <name>shikimate</name>
        <dbReference type="ChEBI" id="CHEBI:36208"/>
    </ligand>
</feature>
<dbReference type="InterPro" id="IPR006151">
    <property type="entry name" value="Shikm_DH/Glu-tRNA_Rdtase"/>
</dbReference>
<dbReference type="SUPFAM" id="SSF53223">
    <property type="entry name" value="Aminoacid dehydrogenase-like, N-terminal domain"/>
    <property type="match status" value="1"/>
</dbReference>
<comment type="similarity">
    <text evidence="8">Belongs to the shikimate dehydrogenase family.</text>
</comment>
<dbReference type="GO" id="GO:0050661">
    <property type="term" value="F:NADP binding"/>
    <property type="evidence" value="ECO:0007669"/>
    <property type="project" value="InterPro"/>
</dbReference>
<feature type="binding site" evidence="8">
    <location>
        <begin position="160"/>
        <end position="165"/>
    </location>
    <ligand>
        <name>NADP(+)</name>
        <dbReference type="ChEBI" id="CHEBI:58349"/>
    </ligand>
</feature>
<evidence type="ECO:0000313" key="12">
    <source>
        <dbReference type="EMBL" id="MBA2880627.1"/>
    </source>
</evidence>
<reference evidence="12 13" key="1">
    <citation type="submission" date="2020-07" db="EMBL/GenBank/DDBJ databases">
        <title>Genomic Encyclopedia of Type Strains, Phase IV (KMG-IV): sequencing the most valuable type-strain genomes for metagenomic binning, comparative biology and taxonomic classification.</title>
        <authorList>
            <person name="Goeker M."/>
        </authorList>
    </citation>
    <scope>NUCLEOTIDE SEQUENCE [LARGE SCALE GENOMIC DNA]</scope>
    <source>
        <strain evidence="12 13">DSM 17721</strain>
    </source>
</reference>
<name>A0A7W0C7N0_9BACT</name>
<dbReference type="SUPFAM" id="SSF51735">
    <property type="entry name" value="NAD(P)-binding Rossmann-fold domains"/>
    <property type="match status" value="1"/>
</dbReference>
<evidence type="ECO:0000256" key="8">
    <source>
        <dbReference type="HAMAP-Rule" id="MF_00222"/>
    </source>
</evidence>
<keyword evidence="4 8" id="KW-0521">NADP</keyword>
<dbReference type="InterPro" id="IPR022893">
    <property type="entry name" value="Shikimate_DH_fam"/>
</dbReference>
<sequence length="283" mass="30050">MNQASRHPVSIDAATEVYGVIGHPVAHSKSPVMHNQAFAETGHPGVYAAFDVMDVAGAAAGIRALGIRGVSVTIPHKVAVMAYLDEIHDQAREIGAVNTIVNNSGRLIGHNTDGYGAVQALLDHTEIRGKTVVVLGAGGAARAVGHGLCSQGDTRVIFANRTEKKARHMARDLGAEFVPMGDLENSRFDILVNTTPVGMHPQAQAMAVSESVLRPGLVVMDIVYNPLETLLLKQARDCGCTVINGVGMFVYQGAAQFALWTGLEPPVDQMRQAVYDALNPIDN</sequence>
<gene>
    <name evidence="8" type="primary">aroE</name>
    <name evidence="12" type="ORF">HNR65_000945</name>
</gene>
<dbReference type="InterPro" id="IPR046346">
    <property type="entry name" value="Aminoacid_DH-like_N_sf"/>
</dbReference>
<evidence type="ECO:0000256" key="6">
    <source>
        <dbReference type="ARBA" id="ARBA00023141"/>
    </source>
</evidence>
<dbReference type="Pfam" id="PF08501">
    <property type="entry name" value="Shikimate_dh_N"/>
    <property type="match status" value="1"/>
</dbReference>
<feature type="binding site" evidence="8">
    <location>
        <begin position="136"/>
        <end position="140"/>
    </location>
    <ligand>
        <name>NADP(+)</name>
        <dbReference type="ChEBI" id="CHEBI:58349"/>
    </ligand>
</feature>
<organism evidence="12 13">
    <name type="scientific">Desulfosalsimonas propionicica</name>
    <dbReference type="NCBI Taxonomy" id="332175"/>
    <lineage>
        <taxon>Bacteria</taxon>
        <taxon>Pseudomonadati</taxon>
        <taxon>Thermodesulfobacteriota</taxon>
        <taxon>Desulfobacteria</taxon>
        <taxon>Desulfobacterales</taxon>
        <taxon>Desulfosalsimonadaceae</taxon>
        <taxon>Desulfosalsimonas</taxon>
    </lineage>
</organism>
<evidence type="ECO:0000256" key="3">
    <source>
        <dbReference type="ARBA" id="ARBA00022605"/>
    </source>
</evidence>
<feature type="active site" description="Proton acceptor" evidence="8">
    <location>
        <position position="77"/>
    </location>
</feature>
<dbReference type="GO" id="GO:0019632">
    <property type="term" value="P:shikimate metabolic process"/>
    <property type="evidence" value="ECO:0007669"/>
    <property type="project" value="InterPro"/>
</dbReference>
<keyword evidence="6 8" id="KW-0057">Aromatic amino acid biosynthesis</keyword>
<dbReference type="NCBIfam" id="TIGR00507">
    <property type="entry name" value="aroE"/>
    <property type="match status" value="1"/>
</dbReference>
<proteinExistence type="inferred from homology"/>
<comment type="catalytic activity">
    <reaction evidence="7 8">
        <text>shikimate + NADP(+) = 3-dehydroshikimate + NADPH + H(+)</text>
        <dbReference type="Rhea" id="RHEA:17737"/>
        <dbReference type="ChEBI" id="CHEBI:15378"/>
        <dbReference type="ChEBI" id="CHEBI:16630"/>
        <dbReference type="ChEBI" id="CHEBI:36208"/>
        <dbReference type="ChEBI" id="CHEBI:57783"/>
        <dbReference type="ChEBI" id="CHEBI:58349"/>
        <dbReference type="EC" id="1.1.1.25"/>
    </reaction>
</comment>
<comment type="pathway">
    <text evidence="1 8">Metabolic intermediate biosynthesis; chorismate biosynthesis; chorismate from D-erythrose 4-phosphate and phosphoenolpyruvate: step 4/7.</text>
</comment>
<dbReference type="GO" id="GO:0004764">
    <property type="term" value="F:shikimate 3-dehydrogenase (NADP+) activity"/>
    <property type="evidence" value="ECO:0007669"/>
    <property type="project" value="UniProtKB-UniRule"/>
</dbReference>
<dbReference type="NCBIfam" id="NF001319">
    <property type="entry name" value="PRK00258.3-3"/>
    <property type="match status" value="1"/>
</dbReference>
<dbReference type="HAMAP" id="MF_00222">
    <property type="entry name" value="Shikimate_DH_AroE"/>
    <property type="match status" value="1"/>
</dbReference>